<dbReference type="EMBL" id="SKBQ01000047">
    <property type="protein sequence ID" value="TPX11687.1"/>
    <property type="molecule type" value="Genomic_DNA"/>
</dbReference>
<dbReference type="Pfam" id="PF00248">
    <property type="entry name" value="Aldo_ket_red"/>
    <property type="match status" value="1"/>
</dbReference>
<dbReference type="InParanoid" id="A0A507AW48"/>
<dbReference type="GO" id="GO:0005829">
    <property type="term" value="C:cytosol"/>
    <property type="evidence" value="ECO:0007669"/>
    <property type="project" value="TreeGrafter"/>
</dbReference>
<dbReference type="AlphaFoldDB" id="A0A507AW48"/>
<dbReference type="GeneID" id="41975113"/>
<evidence type="ECO:0000313" key="3">
    <source>
        <dbReference type="EMBL" id="TPX11687.1"/>
    </source>
</evidence>
<reference evidence="3 4" key="1">
    <citation type="submission" date="2019-06" db="EMBL/GenBank/DDBJ databases">
        <title>Draft genome sequence of the filamentous fungus Phialemoniopsis curvata isolated from diesel fuel.</title>
        <authorList>
            <person name="Varaljay V.A."/>
            <person name="Lyon W.J."/>
            <person name="Crouch A.L."/>
            <person name="Drake C.E."/>
            <person name="Hollomon J.M."/>
            <person name="Nadeau L.J."/>
            <person name="Nunn H.S."/>
            <person name="Stevenson B.S."/>
            <person name="Bojanowski C.L."/>
            <person name="Crookes-Goodson W.J."/>
        </authorList>
    </citation>
    <scope>NUCLEOTIDE SEQUENCE [LARGE SCALE GENOMIC DNA]</scope>
    <source>
        <strain evidence="3 4">D216</strain>
    </source>
</reference>
<dbReference type="Proteomes" id="UP000319257">
    <property type="component" value="Unassembled WGS sequence"/>
</dbReference>
<evidence type="ECO:0000256" key="1">
    <source>
        <dbReference type="ARBA" id="ARBA00023002"/>
    </source>
</evidence>
<keyword evidence="4" id="KW-1185">Reference proteome</keyword>
<proteinExistence type="predicted"/>
<accession>A0A507AW48</accession>
<dbReference type="GO" id="GO:0045290">
    <property type="term" value="F:D-arabinose 1-dehydrogenase [NAD(P)+] activity"/>
    <property type="evidence" value="ECO:0007669"/>
    <property type="project" value="TreeGrafter"/>
</dbReference>
<gene>
    <name evidence="3" type="ORF">E0L32_007666</name>
</gene>
<dbReference type="InterPro" id="IPR036812">
    <property type="entry name" value="NAD(P)_OxRdtase_dom_sf"/>
</dbReference>
<sequence length="372" mass="41187">MGSQFDFSKLGPLVMGGAGFSYQLHKDPESLPLRQILLRAFELGLRTIDTSPYYEPSEQLMGAALSSPEITSRYQRNDYILMTKAGRIKEDHFDYSPAWLKKSVARSLERFQTTYLDVVFCHDVEFVTLEEAVTAVGTLFAFKEAGAIKAIGISGYRIDILAQVAQLVRERFGQPVDIVQNWAQLTLQNTRLELGGFEAFREAGVKAVVCSSPLAVGLLRYGGIPTGRTGDWHPSPQGMRLAAQQAAEWVHGQGQVMSRLAMRFAIGKAIQNSSPDFTITTASGISTMSDLEDNVEAAKSILRSSGSSSANEGSLARLNTVNEEELAKDQPYYKQVRDILNNWVDYDFAEPKPKDEKDCIEAVQEQTINARI</sequence>
<dbReference type="Gene3D" id="3.20.20.100">
    <property type="entry name" value="NADP-dependent oxidoreductase domain"/>
    <property type="match status" value="1"/>
</dbReference>
<feature type="domain" description="NADP-dependent oxidoreductase" evidence="2">
    <location>
        <begin position="13"/>
        <end position="299"/>
    </location>
</feature>
<dbReference type="SUPFAM" id="SSF51430">
    <property type="entry name" value="NAD(P)-linked oxidoreductase"/>
    <property type="match status" value="1"/>
</dbReference>
<organism evidence="3 4">
    <name type="scientific">Thyridium curvatum</name>
    <dbReference type="NCBI Taxonomy" id="1093900"/>
    <lineage>
        <taxon>Eukaryota</taxon>
        <taxon>Fungi</taxon>
        <taxon>Dikarya</taxon>
        <taxon>Ascomycota</taxon>
        <taxon>Pezizomycotina</taxon>
        <taxon>Sordariomycetes</taxon>
        <taxon>Sordariomycetidae</taxon>
        <taxon>Thyridiales</taxon>
        <taxon>Thyridiaceae</taxon>
        <taxon>Thyridium</taxon>
    </lineage>
</organism>
<dbReference type="PANTHER" id="PTHR42686:SF1">
    <property type="entry name" value="GH17980P-RELATED"/>
    <property type="match status" value="1"/>
</dbReference>
<dbReference type="InterPro" id="IPR020471">
    <property type="entry name" value="AKR"/>
</dbReference>
<name>A0A507AW48_9PEZI</name>
<evidence type="ECO:0000259" key="2">
    <source>
        <dbReference type="Pfam" id="PF00248"/>
    </source>
</evidence>
<dbReference type="STRING" id="1093900.A0A507AW48"/>
<dbReference type="GO" id="GO:0070485">
    <property type="term" value="P:dehydro-D-arabinono-1,4-lactone biosynthetic process"/>
    <property type="evidence" value="ECO:0007669"/>
    <property type="project" value="TreeGrafter"/>
</dbReference>
<dbReference type="InterPro" id="IPR023210">
    <property type="entry name" value="NADP_OxRdtase_dom"/>
</dbReference>
<dbReference type="OrthoDB" id="5286008at2759"/>
<keyword evidence="1" id="KW-0560">Oxidoreductase</keyword>
<dbReference type="FunCoup" id="A0A507AW48">
    <property type="interactions" value="196"/>
</dbReference>
<evidence type="ECO:0000313" key="4">
    <source>
        <dbReference type="Proteomes" id="UP000319257"/>
    </source>
</evidence>
<protein>
    <recommendedName>
        <fullName evidence="2">NADP-dependent oxidoreductase domain-containing protein</fullName>
    </recommendedName>
</protein>
<dbReference type="RefSeq" id="XP_030993398.1">
    <property type="nucleotide sequence ID" value="XM_031142435.1"/>
</dbReference>
<dbReference type="PRINTS" id="PR00069">
    <property type="entry name" value="ALDKETRDTASE"/>
</dbReference>
<dbReference type="PANTHER" id="PTHR42686">
    <property type="entry name" value="GH17980P-RELATED"/>
    <property type="match status" value="1"/>
</dbReference>
<comment type="caution">
    <text evidence="3">The sequence shown here is derived from an EMBL/GenBank/DDBJ whole genome shotgun (WGS) entry which is preliminary data.</text>
</comment>